<dbReference type="eggNOG" id="ENOG5032WKH">
    <property type="taxonomic scope" value="Bacteria"/>
</dbReference>
<proteinExistence type="predicted"/>
<dbReference type="AlphaFoldDB" id="W4RIZ2"/>
<protein>
    <submittedName>
        <fullName evidence="1">Uncharacterized protein</fullName>
    </submittedName>
</protein>
<evidence type="ECO:0000313" key="1">
    <source>
        <dbReference type="EMBL" id="GAE44107.1"/>
    </source>
</evidence>
<name>W4RIZ2_9BACI</name>
<sequence>MLGSSRSTYINQHKFKDLKVYNLSVSSMYVEEYMEYIEYAKKRNGEPFKYIFLGLDFFAANQFRAKITNEQAEFYINQANSYLYRLKTLASFDTLDLSVPVLKSSLQDKPTFVDHRYYNRKNVAYPFPVTDELRKMRIETIVVEFFKKDEPYKYDPNIKKILNEIIKANPDTKFIVYTTPVTASRLMIQLENEDYKLGFTKWLRDLVETFGEVHHYMRINEGTLQLENFSDSHHFIPSFGNKIVNEIWNERGKEPELGVVLSKKNIDREIMKLESDIREHKDIAYSFLKPLYTELPLYRASFKNDSRPLTINSSDWTSQLDPLKMLGAKGTFNIVKENDALLITPFQAGKASALQIGYDLSELSQGEKAEVLTFIVSIKGKTASPGAVQLFIQDQVDGNWERAAYNTLPDEQHYRSFKVTKKIRPGTEKILIGIRWTNITHQQEWLKIQKGEIY</sequence>
<keyword evidence="2" id="KW-1185">Reference proteome</keyword>
<dbReference type="EMBL" id="BAUW01000005">
    <property type="protein sequence ID" value="GAE44107.1"/>
    <property type="molecule type" value="Genomic_DNA"/>
</dbReference>
<gene>
    <name evidence="1" type="ORF">JCM21738_789</name>
</gene>
<organism evidence="1 2">
    <name type="scientific">Mesobacillus boroniphilus JCM 21738</name>
    <dbReference type="NCBI Taxonomy" id="1294265"/>
    <lineage>
        <taxon>Bacteria</taxon>
        <taxon>Bacillati</taxon>
        <taxon>Bacillota</taxon>
        <taxon>Bacilli</taxon>
        <taxon>Bacillales</taxon>
        <taxon>Bacillaceae</taxon>
        <taxon>Mesobacillus</taxon>
    </lineage>
</organism>
<comment type="caution">
    <text evidence="1">The sequence shown here is derived from an EMBL/GenBank/DDBJ whole genome shotgun (WGS) entry which is preliminary data.</text>
</comment>
<reference evidence="1 2" key="1">
    <citation type="submission" date="2013-12" db="EMBL/GenBank/DDBJ databases">
        <title>NBRP : Genome information of microbial organism related human and environment.</title>
        <authorList>
            <person name="Hattori M."/>
            <person name="Oshima K."/>
            <person name="Inaba H."/>
            <person name="Suda W."/>
            <person name="Sakamoto M."/>
            <person name="Iino T."/>
            <person name="Kitahara M."/>
            <person name="Oshida Y."/>
            <person name="Iida T."/>
            <person name="Kudo T."/>
            <person name="Itoh T."/>
            <person name="Ahmed I."/>
            <person name="Ohkuma M."/>
        </authorList>
    </citation>
    <scope>NUCLEOTIDE SEQUENCE [LARGE SCALE GENOMIC DNA]</scope>
    <source>
        <strain evidence="1 2">JCM 21738</strain>
    </source>
</reference>
<evidence type="ECO:0000313" key="2">
    <source>
        <dbReference type="Proteomes" id="UP000018949"/>
    </source>
</evidence>
<accession>W4RIZ2</accession>
<dbReference type="Proteomes" id="UP000018949">
    <property type="component" value="Unassembled WGS sequence"/>
</dbReference>